<dbReference type="PANTHER" id="PTHR24123">
    <property type="entry name" value="ANKYRIN REPEAT-CONTAINING"/>
    <property type="match status" value="1"/>
</dbReference>
<dbReference type="SUPFAM" id="SSF54695">
    <property type="entry name" value="POZ domain"/>
    <property type="match status" value="1"/>
</dbReference>
<name>A0AAV7ZBX9_9EUKA</name>
<feature type="repeat" description="ANK" evidence="3">
    <location>
        <begin position="602"/>
        <end position="636"/>
    </location>
</feature>
<dbReference type="InterPro" id="IPR002110">
    <property type="entry name" value="Ankyrin_rpt"/>
</dbReference>
<dbReference type="Gene3D" id="1.25.40.20">
    <property type="entry name" value="Ankyrin repeat-containing domain"/>
    <property type="match status" value="3"/>
</dbReference>
<comment type="caution">
    <text evidence="5">The sequence shown here is derived from an EMBL/GenBank/DDBJ whole genome shotgun (WGS) entry which is preliminary data.</text>
</comment>
<evidence type="ECO:0000256" key="2">
    <source>
        <dbReference type="ARBA" id="ARBA00023043"/>
    </source>
</evidence>
<sequence>MEKKNLSRKDIEILVSGDSEAISQLLKTIPHNTQESDTGCTVLHYLCLSKCVYGLIKKGIELGHLVTKRNNQNETALHYLMRTNCVSINFLNLFLNSTSKEFFFSLDNDHLTPFLVYCSNENIEVPIVEWFLELGCELNQMDRRNKTALNYLCSNLGCNLELLKLFLEHGADPNILTVNGKNSLYNYCQRSEVSLPCIQLLVEGGSDLNHEDWRGETSLHLICKNSVDFSDTSKVLKILEYCFQKNANPNKCDKLGRTAFHYLFSSRLIQNYKVLEERAAGRKIVELFFQNGAKANLIEQSHKNSVTHLLCKKRSYYRSNPETWFQLLKCFEENNADFSLLNDEKKSFLHLSFEGNLPITIEQLNYIISLAQDIANVQDKNGLSSIHYIIQLPHIGLQILEKLKQQSLINFLETTLANENALFYYFKRKNLEVEVIKYLVQCGIDIYQTNTAQNNIFHNYLKNEKIDLDIVYFLIESYPDLLKRKGSRNRTPLHYICSHSVMNLEILTFLTKHIKMGLFQENKYPESPLQFLFSNPSITLQMVRFLAEEMQFDILKNTNISNQPLVCLCKNKIHKFEIIKYLFEHLKSPIKENHLETKNIYPETTPLMIVSQRSNFDPKLITYFIEKGADLNRCNKSYSTAFHFICKNSQSTFQLFQLCLQNGADPNLPNSSYDSPFYYLVCEFPDPRIVQLFLNFGADPIFSSKARNAITNLTDILSSLLDITKIQNILKNLALLIPYIPKSKLTKDTKKNPYTGKLLHQLFRTQYSLKQDFLRLLVNQELTDNVWKGIRIHKLLVELRTNKKIEEVTKIISNFNQKDILEFVKWIYGIKFNKLFSIKNIFNKLDIKNPESKLFTNDLKKMYYMDETKDFSIICENKEIKVHKLILQSRSEFFRGMFLSVEEKTSQINDYSNRSFKAMNLFIKFLYFNEIDLKEMDGIDENELLDIGDFFLINKNSSLSYYINLNNFIKVFTIKWKKH</sequence>
<dbReference type="SUPFAM" id="SSF48403">
    <property type="entry name" value="Ankyrin repeat"/>
    <property type="match status" value="3"/>
</dbReference>
<dbReference type="InterPro" id="IPR051165">
    <property type="entry name" value="Multifunctional_ANK_Repeat"/>
</dbReference>
<dbReference type="Pfam" id="PF12796">
    <property type="entry name" value="Ank_2"/>
    <property type="match status" value="1"/>
</dbReference>
<dbReference type="SMART" id="SM00248">
    <property type="entry name" value="ANK"/>
    <property type="match status" value="13"/>
</dbReference>
<dbReference type="EMBL" id="JANTQA010000036">
    <property type="protein sequence ID" value="KAJ3437229.1"/>
    <property type="molecule type" value="Genomic_DNA"/>
</dbReference>
<evidence type="ECO:0000313" key="6">
    <source>
        <dbReference type="Proteomes" id="UP001146793"/>
    </source>
</evidence>
<gene>
    <name evidence="5" type="ORF">M0812_19303</name>
</gene>
<proteinExistence type="predicted"/>
<dbReference type="Pfam" id="PF00651">
    <property type="entry name" value="BTB"/>
    <property type="match status" value="1"/>
</dbReference>
<keyword evidence="1" id="KW-0677">Repeat</keyword>
<protein>
    <submittedName>
        <fullName evidence="5">Molting protein mlt-4</fullName>
    </submittedName>
</protein>
<dbReference type="Gene3D" id="3.30.710.10">
    <property type="entry name" value="Potassium Channel Kv1.1, Chain A"/>
    <property type="match status" value="1"/>
</dbReference>
<dbReference type="InterPro" id="IPR011333">
    <property type="entry name" value="SKP1/BTB/POZ_sf"/>
</dbReference>
<dbReference type="AlphaFoldDB" id="A0AAV7ZBX9"/>
<reference evidence="5" key="1">
    <citation type="submission" date="2022-08" db="EMBL/GenBank/DDBJ databases">
        <title>Novel sulphate-reducing endosymbionts in the free-living metamonad Anaeramoeba.</title>
        <authorList>
            <person name="Jerlstrom-Hultqvist J."/>
            <person name="Cepicka I."/>
            <person name="Gallot-Lavallee L."/>
            <person name="Salas-Leiva D."/>
            <person name="Curtis B.A."/>
            <person name="Zahonova K."/>
            <person name="Pipaliya S."/>
            <person name="Dacks J."/>
            <person name="Roger A.J."/>
        </authorList>
    </citation>
    <scope>NUCLEOTIDE SEQUENCE</scope>
    <source>
        <strain evidence="5">Busselton2</strain>
    </source>
</reference>
<evidence type="ECO:0000256" key="3">
    <source>
        <dbReference type="PROSITE-ProRule" id="PRU00023"/>
    </source>
</evidence>
<keyword evidence="2 3" id="KW-0040">ANK repeat</keyword>
<accession>A0AAV7ZBX9</accession>
<dbReference type="InterPro" id="IPR000210">
    <property type="entry name" value="BTB/POZ_dom"/>
</dbReference>
<dbReference type="CDD" id="cd18186">
    <property type="entry name" value="BTB_POZ_ZBTB_KLHL-like"/>
    <property type="match status" value="1"/>
</dbReference>
<organism evidence="5 6">
    <name type="scientific">Anaeramoeba flamelloides</name>
    <dbReference type="NCBI Taxonomy" id="1746091"/>
    <lineage>
        <taxon>Eukaryota</taxon>
        <taxon>Metamonada</taxon>
        <taxon>Anaeramoebidae</taxon>
        <taxon>Anaeramoeba</taxon>
    </lineage>
</organism>
<evidence type="ECO:0000256" key="1">
    <source>
        <dbReference type="ARBA" id="ARBA00022737"/>
    </source>
</evidence>
<dbReference type="InterPro" id="IPR036770">
    <property type="entry name" value="Ankyrin_rpt-contain_sf"/>
</dbReference>
<dbReference type="Proteomes" id="UP001146793">
    <property type="component" value="Unassembled WGS sequence"/>
</dbReference>
<dbReference type="PROSITE" id="PS50097">
    <property type="entry name" value="BTB"/>
    <property type="match status" value="1"/>
</dbReference>
<dbReference type="SMART" id="SM00225">
    <property type="entry name" value="BTB"/>
    <property type="match status" value="1"/>
</dbReference>
<evidence type="ECO:0000259" key="4">
    <source>
        <dbReference type="PROSITE" id="PS50097"/>
    </source>
</evidence>
<feature type="domain" description="BTB" evidence="4">
    <location>
        <begin position="869"/>
        <end position="935"/>
    </location>
</feature>
<evidence type="ECO:0000313" key="5">
    <source>
        <dbReference type="EMBL" id="KAJ3437229.1"/>
    </source>
</evidence>
<dbReference type="PROSITE" id="PS50088">
    <property type="entry name" value="ANK_REPEAT"/>
    <property type="match status" value="1"/>
</dbReference>